<dbReference type="Gene3D" id="2.30.110.10">
    <property type="entry name" value="Electron Transport, Fmn-binding Protein, Chain A"/>
    <property type="match status" value="1"/>
</dbReference>
<name>A0ABT0N3G9_9GAMM</name>
<sequence>MYLNKEAIQALPQRRRALFINSLSGFKSANLVGSVSKAGQTNLAIVSSAFHLGADPALMGMIFRPHSVSRDSLENILDTGFYTLNGVGEEFFRLAHQTSARYPSDVSEFEAVGLTGYFNQSHPAPYVAESPLQIGLKYVEHQTLEVNGTVMLVGEVVEVSARVDTLSEDGYLDVEALGLVAVSSLDSYHTTSRLGRLAYAKPGLPVRDLICEPDQSGSLRHVAAGQTDTKKSADGDALVEVKIV</sequence>
<keyword evidence="3" id="KW-0288">FMN</keyword>
<evidence type="ECO:0000256" key="2">
    <source>
        <dbReference type="ARBA" id="ARBA00022630"/>
    </source>
</evidence>
<organism evidence="6 7">
    <name type="scientific">Shewanella corallii</name>
    <dbReference type="NCBI Taxonomy" id="560080"/>
    <lineage>
        <taxon>Bacteria</taxon>
        <taxon>Pseudomonadati</taxon>
        <taxon>Pseudomonadota</taxon>
        <taxon>Gammaproteobacteria</taxon>
        <taxon>Alteromonadales</taxon>
        <taxon>Shewanellaceae</taxon>
        <taxon>Shewanella</taxon>
    </lineage>
</organism>
<evidence type="ECO:0000313" key="7">
    <source>
        <dbReference type="Proteomes" id="UP001202831"/>
    </source>
</evidence>
<gene>
    <name evidence="6" type="ORF">L2725_02830</name>
</gene>
<feature type="domain" description="Flavin reductase like" evidence="5">
    <location>
        <begin position="31"/>
        <end position="164"/>
    </location>
</feature>
<dbReference type="PANTHER" id="PTHR33798">
    <property type="entry name" value="FLAVOPROTEIN OXYGENASE"/>
    <property type="match status" value="1"/>
</dbReference>
<accession>A0ABT0N3G9</accession>
<keyword evidence="7" id="KW-1185">Reference proteome</keyword>
<evidence type="ECO:0000313" key="6">
    <source>
        <dbReference type="EMBL" id="MCL2912725.1"/>
    </source>
</evidence>
<dbReference type="PANTHER" id="PTHR33798:SF5">
    <property type="entry name" value="FLAVIN REDUCTASE LIKE DOMAIN-CONTAINING PROTEIN"/>
    <property type="match status" value="1"/>
</dbReference>
<comment type="similarity">
    <text evidence="4">Belongs to the flavoredoxin family.</text>
</comment>
<proteinExistence type="inferred from homology"/>
<keyword evidence="2" id="KW-0285">Flavoprotein</keyword>
<dbReference type="Proteomes" id="UP001202831">
    <property type="component" value="Unassembled WGS sequence"/>
</dbReference>
<evidence type="ECO:0000256" key="4">
    <source>
        <dbReference type="ARBA" id="ARBA00038054"/>
    </source>
</evidence>
<dbReference type="EMBL" id="JAKIKT010000001">
    <property type="protein sequence ID" value="MCL2912725.1"/>
    <property type="molecule type" value="Genomic_DNA"/>
</dbReference>
<dbReference type="Pfam" id="PF01613">
    <property type="entry name" value="Flavin_Reduct"/>
    <property type="match status" value="1"/>
</dbReference>
<comment type="cofactor">
    <cofactor evidence="1">
        <name>FMN</name>
        <dbReference type="ChEBI" id="CHEBI:58210"/>
    </cofactor>
</comment>
<evidence type="ECO:0000259" key="5">
    <source>
        <dbReference type="Pfam" id="PF01613"/>
    </source>
</evidence>
<dbReference type="InterPro" id="IPR002563">
    <property type="entry name" value="Flavin_Rdtase-like_dom"/>
</dbReference>
<evidence type="ECO:0000256" key="3">
    <source>
        <dbReference type="ARBA" id="ARBA00022643"/>
    </source>
</evidence>
<dbReference type="RefSeq" id="WP_249247546.1">
    <property type="nucleotide sequence ID" value="NZ_JAKIKT010000001.1"/>
</dbReference>
<reference evidence="6 7" key="1">
    <citation type="submission" date="2022-01" db="EMBL/GenBank/DDBJ databases">
        <title>Whole genome-based taxonomy of the Shewanellaceae.</title>
        <authorList>
            <person name="Martin-Rodriguez A.J."/>
        </authorList>
    </citation>
    <scope>NUCLEOTIDE SEQUENCE [LARGE SCALE GENOMIC DNA]</scope>
    <source>
        <strain evidence="6 7">DSM 21332</strain>
    </source>
</reference>
<dbReference type="InterPro" id="IPR012349">
    <property type="entry name" value="Split_barrel_FMN-bd"/>
</dbReference>
<comment type="caution">
    <text evidence="6">The sequence shown here is derived from an EMBL/GenBank/DDBJ whole genome shotgun (WGS) entry which is preliminary data.</text>
</comment>
<evidence type="ECO:0000256" key="1">
    <source>
        <dbReference type="ARBA" id="ARBA00001917"/>
    </source>
</evidence>
<dbReference type="SUPFAM" id="SSF50475">
    <property type="entry name" value="FMN-binding split barrel"/>
    <property type="match status" value="1"/>
</dbReference>
<protein>
    <submittedName>
        <fullName evidence="6">Flavin reductase family protein</fullName>
    </submittedName>
</protein>